<dbReference type="AlphaFoldDB" id="A0AA88PYF2"/>
<evidence type="ECO:0000313" key="2">
    <source>
        <dbReference type="Proteomes" id="UP001187343"/>
    </source>
</evidence>
<proteinExistence type="predicted"/>
<name>A0AA88PYF2_9TELE</name>
<evidence type="ECO:0000313" key="1">
    <source>
        <dbReference type="EMBL" id="KAK2900868.1"/>
    </source>
</evidence>
<accession>A0AA88PYF2</accession>
<sequence>MALVLFPKFQSENPNAESCYHQPHSNHSADVTRDVKRLCVCYPYPLLDSNWTEFLCKVVSHLCHCYWEVLSKRAAGQAHVYQLSEEGQFSGN</sequence>
<organism evidence="1 2">
    <name type="scientific">Cirrhinus molitorella</name>
    <name type="common">mud carp</name>
    <dbReference type="NCBI Taxonomy" id="172907"/>
    <lineage>
        <taxon>Eukaryota</taxon>
        <taxon>Metazoa</taxon>
        <taxon>Chordata</taxon>
        <taxon>Craniata</taxon>
        <taxon>Vertebrata</taxon>
        <taxon>Euteleostomi</taxon>
        <taxon>Actinopterygii</taxon>
        <taxon>Neopterygii</taxon>
        <taxon>Teleostei</taxon>
        <taxon>Ostariophysi</taxon>
        <taxon>Cypriniformes</taxon>
        <taxon>Cyprinidae</taxon>
        <taxon>Labeoninae</taxon>
        <taxon>Labeonini</taxon>
        <taxon>Cirrhinus</taxon>
    </lineage>
</organism>
<keyword evidence="2" id="KW-1185">Reference proteome</keyword>
<protein>
    <submittedName>
        <fullName evidence="1">Uncharacterized protein</fullName>
    </submittedName>
</protein>
<comment type="caution">
    <text evidence="1">The sequence shown here is derived from an EMBL/GenBank/DDBJ whole genome shotgun (WGS) entry which is preliminary data.</text>
</comment>
<reference evidence="1" key="1">
    <citation type="submission" date="2023-08" db="EMBL/GenBank/DDBJ databases">
        <title>Chromosome-level Genome Assembly of mud carp (Cirrhinus molitorella).</title>
        <authorList>
            <person name="Liu H."/>
        </authorList>
    </citation>
    <scope>NUCLEOTIDE SEQUENCE</scope>
    <source>
        <strain evidence="1">Prfri</strain>
        <tissue evidence="1">Muscle</tissue>
    </source>
</reference>
<dbReference type="EMBL" id="JAUYZG010000008">
    <property type="protein sequence ID" value="KAK2900868.1"/>
    <property type="molecule type" value="Genomic_DNA"/>
</dbReference>
<gene>
    <name evidence="1" type="ORF">Q8A67_008983</name>
</gene>
<dbReference type="Proteomes" id="UP001187343">
    <property type="component" value="Unassembled WGS sequence"/>
</dbReference>